<dbReference type="GO" id="GO:0016832">
    <property type="term" value="F:aldehyde-lyase activity"/>
    <property type="evidence" value="ECO:0007669"/>
    <property type="project" value="InterPro"/>
</dbReference>
<dbReference type="InterPro" id="IPR052899">
    <property type="entry name" value="Class-I_DAHP_synthase"/>
</dbReference>
<sequence length="318" mass="35136">GLGYRPHISKGEDITIIGMIGDSAEKYKEVFEAMDVVEHVNEIQKPYKLASREFKRENTVVKVSRNVDIGGKKIHVMAGPCAIESRDLMNDTGKIVKEAGGTILRGGAFKPRSSPYAFQGLGEEGLKYMEEAGEKLHMPTISEAMTVEQVELLSKYCDIIQIGARNMQNYDLLKAAGRQKKPVLLKRGMAATVKELLLSAEYILSQGNYDVILCERGIRTFEDSTRFTMDLNAVPVLKKFSHLPVVLDPSHGIGIREHVGTMAKACIAVGADGIIIEVHPRPEEALSDGPQSLMPEQFRRLMEDLDLVAKAVGRELLD</sequence>
<dbReference type="InterPro" id="IPR006268">
    <property type="entry name" value="DAHP_syn_2"/>
</dbReference>
<dbReference type="NCBIfam" id="NF009239">
    <property type="entry name" value="PRK12595.1"/>
    <property type="match status" value="1"/>
</dbReference>
<evidence type="ECO:0000313" key="5">
    <source>
        <dbReference type="Proteomes" id="UP000095237"/>
    </source>
</evidence>
<evidence type="ECO:0000259" key="2">
    <source>
        <dbReference type="Pfam" id="PF00793"/>
    </source>
</evidence>
<dbReference type="Pfam" id="PF00793">
    <property type="entry name" value="DAHP_synth_1"/>
    <property type="match status" value="1"/>
</dbReference>
<gene>
    <name evidence="4" type="ORF">ATZ36_15110</name>
</gene>
<dbReference type="SUPFAM" id="SSF51569">
    <property type="entry name" value="Aldolase"/>
    <property type="match status" value="1"/>
</dbReference>
<dbReference type="GO" id="GO:0016740">
    <property type="term" value="F:transferase activity"/>
    <property type="evidence" value="ECO:0007669"/>
    <property type="project" value="UniProtKB-KW"/>
</dbReference>
<protein>
    <submittedName>
        <fullName evidence="4">3-deoxy-7-phosphoheptulonate synthase</fullName>
    </submittedName>
</protein>
<comment type="caution">
    <text evidence="4">The sequence shown here is derived from an EMBL/GenBank/DDBJ whole genome shotgun (WGS) entry which is preliminary data.</text>
</comment>
<name>A0A1E5IML7_ENDTX</name>
<dbReference type="EMBL" id="LNVX01000219">
    <property type="protein sequence ID" value="OEG71353.1"/>
    <property type="molecule type" value="Genomic_DNA"/>
</dbReference>
<dbReference type="InterPro" id="IPR041071">
    <property type="entry name" value="DAHP_snth_FXD"/>
</dbReference>
<organism evidence="4 5">
    <name type="scientific">Endomicrobium trichonymphae</name>
    <dbReference type="NCBI Taxonomy" id="1408204"/>
    <lineage>
        <taxon>Bacteria</taxon>
        <taxon>Pseudomonadati</taxon>
        <taxon>Elusimicrobiota</taxon>
        <taxon>Endomicrobiia</taxon>
        <taxon>Endomicrobiales</taxon>
        <taxon>Endomicrobiaceae</taxon>
        <taxon>Candidatus Endomicrobiellum</taxon>
    </lineage>
</organism>
<proteinExistence type="predicted"/>
<dbReference type="InterPro" id="IPR013785">
    <property type="entry name" value="Aldolase_TIM"/>
</dbReference>
<dbReference type="Proteomes" id="UP000095237">
    <property type="component" value="Unassembled WGS sequence"/>
</dbReference>
<keyword evidence="5" id="KW-1185">Reference proteome</keyword>
<evidence type="ECO:0000313" key="4">
    <source>
        <dbReference type="EMBL" id="OEG71353.1"/>
    </source>
</evidence>
<dbReference type="Gene3D" id="3.30.70.1140">
    <property type="entry name" value="Phospho-2-dehydro-3-deoxyheptonate aldolase, domain 1"/>
    <property type="match status" value="1"/>
</dbReference>
<dbReference type="Pfam" id="PF18152">
    <property type="entry name" value="DAHP_snth_FXD"/>
    <property type="match status" value="1"/>
</dbReference>
<feature type="domain" description="DAHP synthetase I/KDSA" evidence="2">
    <location>
        <begin position="60"/>
        <end position="304"/>
    </location>
</feature>
<dbReference type="NCBIfam" id="NF006421">
    <property type="entry name" value="PRK08673.1"/>
    <property type="match status" value="1"/>
</dbReference>
<dbReference type="Gene3D" id="3.20.20.70">
    <property type="entry name" value="Aldolase class I"/>
    <property type="match status" value="1"/>
</dbReference>
<evidence type="ECO:0000259" key="3">
    <source>
        <dbReference type="Pfam" id="PF18152"/>
    </source>
</evidence>
<dbReference type="PANTHER" id="PTHR43018">
    <property type="entry name" value="PHOSPHO-2-DEHYDRO-3-DEOXYHEPTONATE ALDOLASE"/>
    <property type="match status" value="1"/>
</dbReference>
<keyword evidence="1" id="KW-0808">Transferase</keyword>
<dbReference type="PANTHER" id="PTHR43018:SF2">
    <property type="entry name" value="PHOSPHO-2-DEHYDRO-3-DEOXYHEPTONATE ALDOLASE"/>
    <property type="match status" value="1"/>
</dbReference>
<evidence type="ECO:0000256" key="1">
    <source>
        <dbReference type="ARBA" id="ARBA00022679"/>
    </source>
</evidence>
<accession>A0A1E5IML7</accession>
<dbReference type="InterPro" id="IPR006218">
    <property type="entry name" value="DAHP1/KDSA"/>
</dbReference>
<dbReference type="AlphaFoldDB" id="A0A1E5IML7"/>
<dbReference type="NCBIfam" id="TIGR01361">
    <property type="entry name" value="DAHP_synth_Bsub"/>
    <property type="match status" value="1"/>
</dbReference>
<reference evidence="4 5" key="1">
    <citation type="submission" date="2015-11" db="EMBL/GenBank/DDBJ databases">
        <title>Evidence for parallel genomic evolution in an endosymbiosis of termite gut flagellates.</title>
        <authorList>
            <person name="Zheng H."/>
        </authorList>
    </citation>
    <scope>NUCLEOTIDE SEQUENCE [LARGE SCALE GENOMIC DNA]</scope>
    <source>
        <strain evidence="4 5">CET450</strain>
    </source>
</reference>
<feature type="domain" description="DAHP synthase ferredoxin-like" evidence="3">
    <location>
        <begin position="2"/>
        <end position="45"/>
    </location>
</feature>
<feature type="non-terminal residue" evidence="4">
    <location>
        <position position="1"/>
    </location>
</feature>
<dbReference type="GO" id="GO:0009073">
    <property type="term" value="P:aromatic amino acid family biosynthetic process"/>
    <property type="evidence" value="ECO:0007669"/>
    <property type="project" value="InterPro"/>
</dbReference>